<comment type="cofactor">
    <cofactor evidence="6">
        <name>Ni(2+)</name>
        <dbReference type="ChEBI" id="CHEBI:49786"/>
    </cofactor>
    <text evidence="6">Binds 1 nickel ion per subunit.</text>
</comment>
<dbReference type="SUPFAM" id="SSF55021">
    <property type="entry name" value="ACT-like"/>
    <property type="match status" value="1"/>
</dbReference>
<dbReference type="GO" id="GO:0003677">
    <property type="term" value="F:DNA binding"/>
    <property type="evidence" value="ECO:0007669"/>
    <property type="project" value="UniProtKB-KW"/>
</dbReference>
<dbReference type="SUPFAM" id="SSF47598">
    <property type="entry name" value="Ribbon-helix-helix"/>
    <property type="match status" value="1"/>
</dbReference>
<keyword evidence="1 6" id="KW-0533">Nickel</keyword>
<dbReference type="HAMAP" id="MF_00476">
    <property type="entry name" value="NikR"/>
    <property type="match status" value="1"/>
</dbReference>
<dbReference type="GO" id="GO:0016151">
    <property type="term" value="F:nickel cation binding"/>
    <property type="evidence" value="ECO:0007669"/>
    <property type="project" value="UniProtKB-UniRule"/>
</dbReference>
<dbReference type="Pfam" id="PF08753">
    <property type="entry name" value="NikR_C"/>
    <property type="match status" value="1"/>
</dbReference>
<evidence type="ECO:0000256" key="6">
    <source>
        <dbReference type="HAMAP-Rule" id="MF_00476"/>
    </source>
</evidence>
<evidence type="ECO:0000313" key="9">
    <source>
        <dbReference type="Proteomes" id="UP000320781"/>
    </source>
</evidence>
<evidence type="ECO:0000256" key="4">
    <source>
        <dbReference type="ARBA" id="ARBA00023125"/>
    </source>
</evidence>
<dbReference type="Gene3D" id="3.30.70.1150">
    <property type="entry name" value="ACT-like. Chain A, domain 2"/>
    <property type="match status" value="1"/>
</dbReference>
<dbReference type="Proteomes" id="UP000320781">
    <property type="component" value="Unassembled WGS sequence"/>
</dbReference>
<evidence type="ECO:0000256" key="1">
    <source>
        <dbReference type="ARBA" id="ARBA00022596"/>
    </source>
</evidence>
<feature type="binding site" evidence="6">
    <location>
        <position position="93"/>
    </location>
    <ligand>
        <name>Ni(2+)</name>
        <dbReference type="ChEBI" id="CHEBI:49786"/>
    </ligand>
</feature>
<dbReference type="NCBIfam" id="NF002169">
    <property type="entry name" value="PRK01002.1"/>
    <property type="match status" value="1"/>
</dbReference>
<dbReference type="PANTHER" id="PTHR34719">
    <property type="entry name" value="NICKEL-RESPONSIVE REGULATOR"/>
    <property type="match status" value="1"/>
</dbReference>
<feature type="binding site" evidence="6">
    <location>
        <position position="91"/>
    </location>
    <ligand>
        <name>Ni(2+)</name>
        <dbReference type="ChEBI" id="CHEBI:49786"/>
    </ligand>
</feature>
<dbReference type="InterPro" id="IPR013321">
    <property type="entry name" value="Arc_rbn_hlx_hlx"/>
</dbReference>
<dbReference type="NCBIfam" id="NF002815">
    <property type="entry name" value="PRK02967.1"/>
    <property type="match status" value="1"/>
</dbReference>
<organism evidence="8 9">
    <name type="scientific">Aerophobetes bacterium</name>
    <dbReference type="NCBI Taxonomy" id="2030807"/>
    <lineage>
        <taxon>Bacteria</taxon>
        <taxon>Candidatus Aerophobota</taxon>
    </lineage>
</organism>
<comment type="similarity">
    <text evidence="6">Belongs to the transcriptional regulatory CopG/NikR family.</text>
</comment>
<dbReference type="NCBIfam" id="NF001884">
    <property type="entry name" value="PRK00630.1"/>
    <property type="match status" value="1"/>
</dbReference>
<dbReference type="EMBL" id="SOKU01000070">
    <property type="protein sequence ID" value="TES86603.1"/>
    <property type="molecule type" value="Genomic_DNA"/>
</dbReference>
<dbReference type="InterPro" id="IPR027271">
    <property type="entry name" value="Acetolactate_synth/TF_NikR_C"/>
</dbReference>
<keyword evidence="5 6" id="KW-0804">Transcription</keyword>
<comment type="function">
    <text evidence="6">Transcriptional regulator.</text>
</comment>
<evidence type="ECO:0000256" key="5">
    <source>
        <dbReference type="ARBA" id="ARBA00023163"/>
    </source>
</evidence>
<dbReference type="AlphaFoldDB" id="A0A523QLF8"/>
<reference evidence="8 9" key="1">
    <citation type="submission" date="2019-03" db="EMBL/GenBank/DDBJ databases">
        <title>Metabolic potential of uncultured bacteria and archaea associated with petroleum seepage in deep-sea sediments.</title>
        <authorList>
            <person name="Dong X."/>
            <person name="Hubert C."/>
        </authorList>
    </citation>
    <scope>NUCLEOTIDE SEQUENCE [LARGE SCALE GENOMIC DNA]</scope>
    <source>
        <strain evidence="8">E44_bin92</strain>
    </source>
</reference>
<evidence type="ECO:0000256" key="2">
    <source>
        <dbReference type="ARBA" id="ARBA00022723"/>
    </source>
</evidence>
<evidence type="ECO:0000313" key="8">
    <source>
        <dbReference type="EMBL" id="TES86603.1"/>
    </source>
</evidence>
<dbReference type="InterPro" id="IPR010985">
    <property type="entry name" value="Ribbon_hlx_hlx"/>
</dbReference>
<evidence type="ECO:0000259" key="7">
    <source>
        <dbReference type="Pfam" id="PF08753"/>
    </source>
</evidence>
<dbReference type="GO" id="GO:0003700">
    <property type="term" value="F:DNA-binding transcription factor activity"/>
    <property type="evidence" value="ECO:0007669"/>
    <property type="project" value="UniProtKB-UniRule"/>
</dbReference>
<comment type="caution">
    <text evidence="8">The sequence shown here is derived from an EMBL/GenBank/DDBJ whole genome shotgun (WGS) entry which is preliminary data.</text>
</comment>
<protein>
    <recommendedName>
        <fullName evidence="6">Putative nickel-responsive regulator</fullName>
    </recommendedName>
</protein>
<dbReference type="InterPro" id="IPR045865">
    <property type="entry name" value="ACT-like_dom_sf"/>
</dbReference>
<dbReference type="PANTHER" id="PTHR34719:SF2">
    <property type="entry name" value="NICKEL-RESPONSIVE REGULATOR"/>
    <property type="match status" value="1"/>
</dbReference>
<keyword evidence="2 6" id="KW-0479">Metal-binding</keyword>
<dbReference type="InterPro" id="IPR050192">
    <property type="entry name" value="CopG/NikR_regulator"/>
</dbReference>
<feature type="binding site" evidence="6">
    <location>
        <position position="80"/>
    </location>
    <ligand>
        <name>Ni(2+)</name>
        <dbReference type="ChEBI" id="CHEBI:49786"/>
    </ligand>
</feature>
<keyword evidence="3 6" id="KW-0805">Transcription regulation</keyword>
<evidence type="ECO:0000256" key="3">
    <source>
        <dbReference type="ARBA" id="ARBA00023015"/>
    </source>
</evidence>
<sequence length="140" mass="16135">MEARLVRFGVSMDEHLLQRFDNFISRKSYANRSEAVRDLIRNYLVEEEWREKGREMVGIITLVYNHHTRGLADTLTDLQHHFHDLVISTMHLHLDEDNCLEVLVIKGVVDKIKTVADKLISTRGVKHGKLTMTTTGKGIP</sequence>
<dbReference type="InterPro" id="IPR014864">
    <property type="entry name" value="TF_NikR_Ni-bd_C"/>
</dbReference>
<dbReference type="NCBIfam" id="NF003381">
    <property type="entry name" value="PRK04460.1"/>
    <property type="match status" value="1"/>
</dbReference>
<proteinExistence type="inferred from homology"/>
<feature type="domain" description="Transcription factor NikR nickel binding C-terminal" evidence="7">
    <location>
        <begin position="57"/>
        <end position="133"/>
    </location>
</feature>
<gene>
    <name evidence="8" type="primary">nikR</name>
    <name evidence="8" type="ORF">E3J95_01520</name>
</gene>
<name>A0A523QLF8_UNCAE</name>
<accession>A0A523QLF8</accession>
<dbReference type="InterPro" id="IPR022988">
    <property type="entry name" value="Ni_resp_reg_NikR"/>
</dbReference>
<dbReference type="GO" id="GO:0010045">
    <property type="term" value="P:response to nickel cation"/>
    <property type="evidence" value="ECO:0007669"/>
    <property type="project" value="InterPro"/>
</dbReference>
<keyword evidence="4 6" id="KW-0238">DNA-binding</keyword>
<dbReference type="Gene3D" id="1.10.1220.10">
    <property type="entry name" value="Met repressor-like"/>
    <property type="match status" value="1"/>
</dbReference>
<feature type="binding site" evidence="6">
    <location>
        <position position="99"/>
    </location>
    <ligand>
        <name>Ni(2+)</name>
        <dbReference type="ChEBI" id="CHEBI:49786"/>
    </ligand>
</feature>
<dbReference type="CDD" id="cd22231">
    <property type="entry name" value="RHH_NikR_HicB-like"/>
    <property type="match status" value="1"/>
</dbReference>